<evidence type="ECO:0000313" key="4">
    <source>
        <dbReference type="Proteomes" id="UP000030764"/>
    </source>
</evidence>
<keyword evidence="1" id="KW-1133">Transmembrane helix</keyword>
<dbReference type="EMBL" id="KL367474">
    <property type="protein sequence ID" value="KFD73152.1"/>
    <property type="molecule type" value="Genomic_DNA"/>
</dbReference>
<accession>A0A085MAP7</accession>
<evidence type="ECO:0000313" key="3">
    <source>
        <dbReference type="EMBL" id="KFD73152.1"/>
    </source>
</evidence>
<keyword evidence="1" id="KW-0472">Membrane</keyword>
<gene>
    <name evidence="2" type="ORF">M513_04835</name>
    <name evidence="3" type="ORF">M514_04835</name>
</gene>
<keyword evidence="1" id="KW-0812">Transmembrane</keyword>
<feature type="transmembrane region" description="Helical" evidence="1">
    <location>
        <begin position="26"/>
        <end position="51"/>
    </location>
</feature>
<sequence>MANHEHTMTVHSLYVTTTMDFFIQRIFWLLLCGSFCVAAGTATTVAGFRYTNDHAMPPTSASAKAHPIAHTSWLTFVGPIMMAIGALLFIAACVSALEERQRTVAVKQHKSNFSHHSKKHCSILQAPV</sequence>
<protein>
    <submittedName>
        <fullName evidence="2">Uncharacterized protein</fullName>
    </submittedName>
</protein>
<proteinExistence type="predicted"/>
<organism evidence="2 4">
    <name type="scientific">Trichuris suis</name>
    <name type="common">pig whipworm</name>
    <dbReference type="NCBI Taxonomy" id="68888"/>
    <lineage>
        <taxon>Eukaryota</taxon>
        <taxon>Metazoa</taxon>
        <taxon>Ecdysozoa</taxon>
        <taxon>Nematoda</taxon>
        <taxon>Enoplea</taxon>
        <taxon>Dorylaimia</taxon>
        <taxon>Trichinellida</taxon>
        <taxon>Trichuridae</taxon>
        <taxon>Trichuris</taxon>
    </lineage>
</organism>
<dbReference type="Proteomes" id="UP000030758">
    <property type="component" value="Unassembled WGS sequence"/>
</dbReference>
<reference evidence="2 4" key="1">
    <citation type="journal article" date="2014" name="Nat. Genet.">
        <title>Genome and transcriptome of the porcine whipworm Trichuris suis.</title>
        <authorList>
            <person name="Jex A.R."/>
            <person name="Nejsum P."/>
            <person name="Schwarz E.M."/>
            <person name="Hu L."/>
            <person name="Young N.D."/>
            <person name="Hall R.S."/>
            <person name="Korhonen P.K."/>
            <person name="Liao S."/>
            <person name="Thamsborg S."/>
            <person name="Xia J."/>
            <person name="Xu P."/>
            <person name="Wang S."/>
            <person name="Scheerlinck J.P."/>
            <person name="Hofmann A."/>
            <person name="Sternberg P.W."/>
            <person name="Wang J."/>
            <person name="Gasser R.B."/>
        </authorList>
    </citation>
    <scope>NUCLEOTIDE SEQUENCE [LARGE SCALE GENOMIC DNA]</scope>
    <source>
        <strain evidence="3">DCEP-RM93F</strain>
        <strain evidence="2">DCEP-RM93M</strain>
    </source>
</reference>
<keyword evidence="4" id="KW-1185">Reference proteome</keyword>
<dbReference type="AlphaFoldDB" id="A0A085MAP7"/>
<name>A0A085MAP7_9BILA</name>
<dbReference type="Proteomes" id="UP000030764">
    <property type="component" value="Unassembled WGS sequence"/>
</dbReference>
<dbReference type="EMBL" id="KL363209">
    <property type="protein sequence ID" value="KFD54293.1"/>
    <property type="molecule type" value="Genomic_DNA"/>
</dbReference>
<evidence type="ECO:0000313" key="2">
    <source>
        <dbReference type="EMBL" id="KFD54293.1"/>
    </source>
</evidence>
<evidence type="ECO:0000256" key="1">
    <source>
        <dbReference type="SAM" id="Phobius"/>
    </source>
</evidence>
<feature type="transmembrane region" description="Helical" evidence="1">
    <location>
        <begin position="71"/>
        <end position="97"/>
    </location>
</feature>